<comment type="caution">
    <text evidence="5">The sequence shown here is derived from an EMBL/GenBank/DDBJ whole genome shotgun (WGS) entry which is preliminary data.</text>
</comment>
<evidence type="ECO:0000256" key="4">
    <source>
        <dbReference type="SAM" id="MobiDB-lite"/>
    </source>
</evidence>
<dbReference type="RefSeq" id="WP_131611747.1">
    <property type="nucleotide sequence ID" value="NZ_SJSM01000024.1"/>
</dbReference>
<accession>A0A4R0MLR4</accession>
<sequence length="138" mass="16015">MEKVRNSVRLTGFAGTDPVIINFANEKRMARLSIAVNEVYKNSQGVSVNQTQWFSLIFWNKRVELVERAVRKGTRFSIEGKLNMQSYKDKAGDLRYSTEVVVTAIELDVLEIKRKKEDKMEEDKERESKVEIEKKVEA</sequence>
<dbReference type="SUPFAM" id="SSF50249">
    <property type="entry name" value="Nucleic acid-binding proteins"/>
    <property type="match status" value="1"/>
</dbReference>
<evidence type="ECO:0000313" key="6">
    <source>
        <dbReference type="Proteomes" id="UP000291117"/>
    </source>
</evidence>
<dbReference type="GO" id="GO:0003697">
    <property type="term" value="F:single-stranded DNA binding"/>
    <property type="evidence" value="ECO:0007669"/>
    <property type="project" value="InterPro"/>
</dbReference>
<dbReference type="GO" id="GO:0006260">
    <property type="term" value="P:DNA replication"/>
    <property type="evidence" value="ECO:0007669"/>
    <property type="project" value="InterPro"/>
</dbReference>
<gene>
    <name evidence="5" type="ORF">EZ444_22940</name>
</gene>
<keyword evidence="1 2" id="KW-0238">DNA-binding</keyword>
<evidence type="ECO:0000256" key="3">
    <source>
        <dbReference type="RuleBase" id="RU000524"/>
    </source>
</evidence>
<dbReference type="PANTHER" id="PTHR10302:SF0">
    <property type="entry name" value="SINGLE-STRANDED DNA-BINDING PROTEIN, MITOCHONDRIAL"/>
    <property type="match status" value="1"/>
</dbReference>
<organism evidence="5 6">
    <name type="scientific">Pedobacter hiemivivus</name>
    <dbReference type="NCBI Taxonomy" id="2530454"/>
    <lineage>
        <taxon>Bacteria</taxon>
        <taxon>Pseudomonadati</taxon>
        <taxon>Bacteroidota</taxon>
        <taxon>Sphingobacteriia</taxon>
        <taxon>Sphingobacteriales</taxon>
        <taxon>Sphingobacteriaceae</taxon>
        <taxon>Pedobacter</taxon>
    </lineage>
</organism>
<evidence type="ECO:0000313" key="5">
    <source>
        <dbReference type="EMBL" id="TCC87112.1"/>
    </source>
</evidence>
<dbReference type="Proteomes" id="UP000291117">
    <property type="component" value="Unassembled WGS sequence"/>
</dbReference>
<protein>
    <recommendedName>
        <fullName evidence="2 3">Single-stranded DNA-binding protein</fullName>
    </recommendedName>
</protein>
<dbReference type="CDD" id="cd04496">
    <property type="entry name" value="SSB_OBF"/>
    <property type="match status" value="1"/>
</dbReference>
<dbReference type="OrthoDB" id="9809878at2"/>
<dbReference type="PIRSF" id="PIRSF002070">
    <property type="entry name" value="SSB"/>
    <property type="match status" value="1"/>
</dbReference>
<dbReference type="InterPro" id="IPR012340">
    <property type="entry name" value="NA-bd_OB-fold"/>
</dbReference>
<evidence type="ECO:0000256" key="1">
    <source>
        <dbReference type="ARBA" id="ARBA00023125"/>
    </source>
</evidence>
<reference evidence="5 6" key="1">
    <citation type="submission" date="2019-02" db="EMBL/GenBank/DDBJ databases">
        <title>Pedobacter sp. RP-3-8 sp. nov., isolated from Arctic soil.</title>
        <authorList>
            <person name="Dahal R.H."/>
        </authorList>
    </citation>
    <scope>NUCLEOTIDE SEQUENCE [LARGE SCALE GENOMIC DNA]</scope>
    <source>
        <strain evidence="5 6">RP-3-8</strain>
    </source>
</reference>
<dbReference type="EMBL" id="SJSM01000024">
    <property type="protein sequence ID" value="TCC87112.1"/>
    <property type="molecule type" value="Genomic_DNA"/>
</dbReference>
<dbReference type="Pfam" id="PF00436">
    <property type="entry name" value="SSB"/>
    <property type="match status" value="1"/>
</dbReference>
<dbReference type="NCBIfam" id="TIGR00621">
    <property type="entry name" value="ssb"/>
    <property type="match status" value="1"/>
</dbReference>
<proteinExistence type="predicted"/>
<feature type="region of interest" description="Disordered" evidence="4">
    <location>
        <begin position="117"/>
        <end position="138"/>
    </location>
</feature>
<evidence type="ECO:0000256" key="2">
    <source>
        <dbReference type="PIRNR" id="PIRNR002070"/>
    </source>
</evidence>
<dbReference type="PROSITE" id="PS50935">
    <property type="entry name" value="SSB"/>
    <property type="match status" value="1"/>
</dbReference>
<keyword evidence="6" id="KW-1185">Reference proteome</keyword>
<name>A0A4R0MLR4_9SPHI</name>
<dbReference type="Gene3D" id="2.40.50.140">
    <property type="entry name" value="Nucleic acid-binding proteins"/>
    <property type="match status" value="1"/>
</dbReference>
<dbReference type="PANTHER" id="PTHR10302">
    <property type="entry name" value="SINGLE-STRANDED DNA-BINDING PROTEIN"/>
    <property type="match status" value="1"/>
</dbReference>
<dbReference type="InterPro" id="IPR011344">
    <property type="entry name" value="ssDNA-bd"/>
</dbReference>
<dbReference type="InterPro" id="IPR000424">
    <property type="entry name" value="Primosome_PriB/ssb"/>
</dbReference>
<dbReference type="GO" id="GO:0009295">
    <property type="term" value="C:nucleoid"/>
    <property type="evidence" value="ECO:0007669"/>
    <property type="project" value="TreeGrafter"/>
</dbReference>
<dbReference type="AlphaFoldDB" id="A0A4R0MLR4"/>